<keyword evidence="4" id="KW-1185">Reference proteome</keyword>
<organism evidence="3 4">
    <name type="scientific">Streptomyces longisporus</name>
    <dbReference type="NCBI Taxonomy" id="1948"/>
    <lineage>
        <taxon>Bacteria</taxon>
        <taxon>Bacillati</taxon>
        <taxon>Actinomycetota</taxon>
        <taxon>Actinomycetes</taxon>
        <taxon>Kitasatosporales</taxon>
        <taxon>Streptomycetaceae</taxon>
        <taxon>Streptomyces</taxon>
    </lineage>
</organism>
<reference evidence="3 4" key="1">
    <citation type="journal article" date="2019" name="Int. J. Syst. Evol. Microbiol.">
        <title>The Global Catalogue of Microorganisms (GCM) 10K type strain sequencing project: providing services to taxonomists for standard genome sequencing and annotation.</title>
        <authorList>
            <consortium name="The Broad Institute Genomics Platform"/>
            <consortium name="The Broad Institute Genome Sequencing Center for Infectious Disease"/>
            <person name="Wu L."/>
            <person name="Ma J."/>
        </authorList>
    </citation>
    <scope>NUCLEOTIDE SEQUENCE [LARGE SCALE GENOMIC DNA]</scope>
    <source>
        <strain evidence="3 4">JCM 4395</strain>
    </source>
</reference>
<feature type="domain" description="Novel STAND NTPase 1" evidence="2">
    <location>
        <begin position="24"/>
        <end position="60"/>
    </location>
</feature>
<comment type="caution">
    <text evidence="3">The sequence shown here is derived from an EMBL/GenBank/DDBJ whole genome shotgun (WGS) entry which is preliminary data.</text>
</comment>
<sequence>MSRAGRAGERLPDEVVGARCARWADTDVRVVVERLTRARLLTADEEGVRLAHESLITCWGCTAGSRRTANGARSGGGGPIARDSLVSVQRRRCGRSGLGPGLPSHPGPGVVAR</sequence>
<feature type="compositionally biased region" description="Low complexity" evidence="1">
    <location>
        <begin position="101"/>
        <end position="113"/>
    </location>
</feature>
<evidence type="ECO:0000313" key="3">
    <source>
        <dbReference type="EMBL" id="GAA2502793.1"/>
    </source>
</evidence>
<evidence type="ECO:0000313" key="4">
    <source>
        <dbReference type="Proteomes" id="UP001501777"/>
    </source>
</evidence>
<evidence type="ECO:0000259" key="2">
    <source>
        <dbReference type="Pfam" id="PF20703"/>
    </source>
</evidence>
<dbReference type="EMBL" id="BAAASG010000012">
    <property type="protein sequence ID" value="GAA2502793.1"/>
    <property type="molecule type" value="Genomic_DNA"/>
</dbReference>
<proteinExistence type="predicted"/>
<accession>A0ABN3MJJ7</accession>
<feature type="region of interest" description="Disordered" evidence="1">
    <location>
        <begin position="93"/>
        <end position="113"/>
    </location>
</feature>
<dbReference type="InterPro" id="IPR049052">
    <property type="entry name" value="nSTAND1"/>
</dbReference>
<evidence type="ECO:0000256" key="1">
    <source>
        <dbReference type="SAM" id="MobiDB-lite"/>
    </source>
</evidence>
<protein>
    <recommendedName>
        <fullName evidence="2">Novel STAND NTPase 1 domain-containing protein</fullName>
    </recommendedName>
</protein>
<gene>
    <name evidence="3" type="ORF">GCM10010276_52290</name>
</gene>
<dbReference type="Pfam" id="PF20703">
    <property type="entry name" value="nSTAND1"/>
    <property type="match status" value="1"/>
</dbReference>
<dbReference type="Proteomes" id="UP001501777">
    <property type="component" value="Unassembled WGS sequence"/>
</dbReference>
<name>A0ABN3MJJ7_STRLO</name>